<evidence type="ECO:0000313" key="3">
    <source>
        <dbReference type="Proteomes" id="UP000051373"/>
    </source>
</evidence>
<gene>
    <name evidence="2" type="ORF">AMJ83_09855</name>
</gene>
<dbReference type="InterPro" id="IPR027383">
    <property type="entry name" value="Znf_put"/>
</dbReference>
<dbReference type="EMBL" id="LJUJ01000026">
    <property type="protein sequence ID" value="KPK62777.1"/>
    <property type="molecule type" value="Genomic_DNA"/>
</dbReference>
<name>A0A0S8FPX1_UNCW3</name>
<dbReference type="STRING" id="1703779.AMJ83_09855"/>
<dbReference type="AlphaFoldDB" id="A0A0S8FPX1"/>
<reference evidence="2 3" key="1">
    <citation type="journal article" date="2015" name="Microbiome">
        <title>Genomic resolution of linkages in carbon, nitrogen, and sulfur cycling among widespread estuary sediment bacteria.</title>
        <authorList>
            <person name="Baker B.J."/>
            <person name="Lazar C.S."/>
            <person name="Teske A.P."/>
            <person name="Dick G.J."/>
        </authorList>
    </citation>
    <scope>NUCLEOTIDE SEQUENCE [LARGE SCALE GENOMIC DNA]</scope>
    <source>
        <strain evidence="2">SM23_42</strain>
    </source>
</reference>
<proteinExistence type="predicted"/>
<dbReference type="Gene3D" id="1.10.10.1320">
    <property type="entry name" value="Anti-sigma factor, zinc-finger domain"/>
    <property type="match status" value="1"/>
</dbReference>
<feature type="domain" description="Putative zinc-finger" evidence="1">
    <location>
        <begin position="3"/>
        <end position="37"/>
    </location>
</feature>
<protein>
    <recommendedName>
        <fullName evidence="1">Putative zinc-finger domain-containing protein</fullName>
    </recommendedName>
</protein>
<dbReference type="Pfam" id="PF13490">
    <property type="entry name" value="zf-HC2"/>
    <property type="match status" value="1"/>
</dbReference>
<dbReference type="InterPro" id="IPR041916">
    <property type="entry name" value="Anti_sigma_zinc_sf"/>
</dbReference>
<evidence type="ECO:0000313" key="2">
    <source>
        <dbReference type="EMBL" id="KPK62777.1"/>
    </source>
</evidence>
<sequence>MKCSQIKKKLSAYIDGEITDNEKIMIKKHLKACAICQEEVAVLSRVKGSLSVLDGMEVPPYFMARLRQRIRDEKLETVEHIPFLERIRRLAVPAATAAAVVASLFVGSQMGRTLYQAITDGSRQSGVEATDVLGLGSFEAFPEGSLSEIYDELVTGGNNG</sequence>
<comment type="caution">
    <text evidence="2">The sequence shown here is derived from an EMBL/GenBank/DDBJ whole genome shotgun (WGS) entry which is preliminary data.</text>
</comment>
<organism evidence="2 3">
    <name type="scientific">candidate division WOR_3 bacterium SM23_42</name>
    <dbReference type="NCBI Taxonomy" id="1703779"/>
    <lineage>
        <taxon>Bacteria</taxon>
        <taxon>Bacteria division WOR-3</taxon>
    </lineage>
</organism>
<accession>A0A0S8FPX1</accession>
<evidence type="ECO:0000259" key="1">
    <source>
        <dbReference type="Pfam" id="PF13490"/>
    </source>
</evidence>
<dbReference type="Proteomes" id="UP000051373">
    <property type="component" value="Unassembled WGS sequence"/>
</dbReference>